<accession>A0A1Y2LVB1</accession>
<dbReference type="PANTHER" id="PTHR30520">
    <property type="entry name" value="FORMATE TRANSPORTER-RELATED"/>
    <property type="match status" value="1"/>
</dbReference>
<keyword evidence="2 6" id="KW-0812">Transmembrane</keyword>
<dbReference type="EMBL" id="KZ107848">
    <property type="protein sequence ID" value="OSS47499.1"/>
    <property type="molecule type" value="Genomic_DNA"/>
</dbReference>
<evidence type="ECO:0000256" key="4">
    <source>
        <dbReference type="ARBA" id="ARBA00023136"/>
    </source>
</evidence>
<keyword evidence="4 6" id="KW-0472">Membrane</keyword>
<keyword evidence="8" id="KW-1185">Reference proteome</keyword>
<keyword evidence="3 6" id="KW-1133">Transmembrane helix</keyword>
<feature type="transmembrane region" description="Helical" evidence="6">
    <location>
        <begin position="49"/>
        <end position="67"/>
    </location>
</feature>
<evidence type="ECO:0000256" key="6">
    <source>
        <dbReference type="SAM" id="Phobius"/>
    </source>
</evidence>
<gene>
    <name evidence="7" type="ORF">B5807_07377</name>
</gene>
<dbReference type="InterPro" id="IPR000292">
    <property type="entry name" value="For/NO2_transpt"/>
</dbReference>
<evidence type="ECO:0000256" key="2">
    <source>
        <dbReference type="ARBA" id="ARBA00022692"/>
    </source>
</evidence>
<comment type="subcellular location">
    <subcellularLocation>
        <location evidence="1">Membrane</location>
        <topology evidence="1">Multi-pass membrane protein</topology>
    </subcellularLocation>
</comment>
<dbReference type="AlphaFoldDB" id="A0A1Y2LVB1"/>
<dbReference type="Pfam" id="PF01226">
    <property type="entry name" value="Form_Nir_trans"/>
    <property type="match status" value="1"/>
</dbReference>
<dbReference type="STRING" id="105696.A0A1Y2LVB1"/>
<organism evidence="7 8">
    <name type="scientific">Epicoccum nigrum</name>
    <name type="common">Soil fungus</name>
    <name type="synonym">Epicoccum purpurascens</name>
    <dbReference type="NCBI Taxonomy" id="105696"/>
    <lineage>
        <taxon>Eukaryota</taxon>
        <taxon>Fungi</taxon>
        <taxon>Dikarya</taxon>
        <taxon>Ascomycota</taxon>
        <taxon>Pezizomycotina</taxon>
        <taxon>Dothideomycetes</taxon>
        <taxon>Pleosporomycetidae</taxon>
        <taxon>Pleosporales</taxon>
        <taxon>Pleosporineae</taxon>
        <taxon>Didymellaceae</taxon>
        <taxon>Epicoccum</taxon>
    </lineage>
</organism>
<name>A0A1Y2LVB1_EPING</name>
<dbReference type="Gene3D" id="1.20.1080.10">
    <property type="entry name" value="Glycerol uptake facilitator protein"/>
    <property type="match status" value="1"/>
</dbReference>
<evidence type="ECO:0000256" key="1">
    <source>
        <dbReference type="ARBA" id="ARBA00004141"/>
    </source>
</evidence>
<protein>
    <submittedName>
        <fullName evidence="7">Uncharacterized protein</fullName>
    </submittedName>
</protein>
<reference evidence="7 8" key="1">
    <citation type="journal article" date="2017" name="Genome Announc.">
        <title>Genome sequence of the saprophytic ascomycete Epicoccum nigrum ICMP 19927 strain isolated from New Zealand.</title>
        <authorList>
            <person name="Fokin M."/>
            <person name="Fleetwood D."/>
            <person name="Weir B.S."/>
            <person name="Villas-Boas S.G."/>
        </authorList>
    </citation>
    <scope>NUCLEOTIDE SEQUENCE [LARGE SCALE GENOMIC DNA]</scope>
    <source>
        <strain evidence="7 8">ICMP 19927</strain>
    </source>
</reference>
<sequence>MKGFGFTETRWRRLTSDVDAHTLIEILRLNEQAGVAKAKLSWLKLTVKSFLGGVFIALGGAFDLVIAGESPGLRASNPALAMMLGGLVFPIDFVVIMCFNLELCTSNMFVVPYASLRHRTTVYDLLKN</sequence>
<dbReference type="InterPro" id="IPR023271">
    <property type="entry name" value="Aquaporin-like"/>
</dbReference>
<dbReference type="PANTHER" id="PTHR30520:SF6">
    <property type="entry name" value="FORMATE_NITRATE FAMILY TRANSPORTER (EUROFUNG)"/>
    <property type="match status" value="1"/>
</dbReference>
<dbReference type="InParanoid" id="A0A1Y2LVB1"/>
<evidence type="ECO:0000256" key="3">
    <source>
        <dbReference type="ARBA" id="ARBA00022989"/>
    </source>
</evidence>
<dbReference type="GO" id="GO:0015707">
    <property type="term" value="P:nitrite transport"/>
    <property type="evidence" value="ECO:0007669"/>
    <property type="project" value="TreeGrafter"/>
</dbReference>
<comment type="similarity">
    <text evidence="5">Belongs to the FNT transporter (TC 1.A.16) family.</text>
</comment>
<proteinExistence type="inferred from homology"/>
<evidence type="ECO:0000256" key="5">
    <source>
        <dbReference type="ARBA" id="ARBA00049660"/>
    </source>
</evidence>
<dbReference type="GO" id="GO:0015513">
    <property type="term" value="F:high-affinity secondary active nitrite transmembrane transporter activity"/>
    <property type="evidence" value="ECO:0007669"/>
    <property type="project" value="TreeGrafter"/>
</dbReference>
<evidence type="ECO:0000313" key="8">
    <source>
        <dbReference type="Proteomes" id="UP000193240"/>
    </source>
</evidence>
<dbReference type="Proteomes" id="UP000193240">
    <property type="component" value="Unassembled WGS sequence"/>
</dbReference>
<evidence type="ECO:0000313" key="7">
    <source>
        <dbReference type="EMBL" id="OSS47499.1"/>
    </source>
</evidence>
<feature type="transmembrane region" description="Helical" evidence="6">
    <location>
        <begin position="79"/>
        <end position="99"/>
    </location>
</feature>
<dbReference type="GO" id="GO:0005886">
    <property type="term" value="C:plasma membrane"/>
    <property type="evidence" value="ECO:0007669"/>
    <property type="project" value="TreeGrafter"/>
</dbReference>